<organism evidence="1">
    <name type="scientific">Siphoviridae sp. ctZHD14</name>
    <dbReference type="NCBI Taxonomy" id="2827891"/>
    <lineage>
        <taxon>Viruses</taxon>
        <taxon>Duplodnaviria</taxon>
        <taxon>Heunggongvirae</taxon>
        <taxon>Uroviricota</taxon>
        <taxon>Caudoviricetes</taxon>
    </lineage>
</organism>
<evidence type="ECO:0000313" key="1">
    <source>
        <dbReference type="EMBL" id="DAF55133.1"/>
    </source>
</evidence>
<accession>A0A8S5SVN2</accession>
<name>A0A8S5SVN2_9CAUD</name>
<sequence>MFNIFWYICPELIINGHIYSSVPPLYRVTTKKNEYIYLKDDNALEEYKSKNMDKIQFLGRMKG</sequence>
<dbReference type="SUPFAM" id="SSF56719">
    <property type="entry name" value="Type II DNA topoisomerase"/>
    <property type="match status" value="1"/>
</dbReference>
<protein>
    <submittedName>
        <fullName evidence="1">DNA gyrase subunit B</fullName>
    </submittedName>
</protein>
<dbReference type="Gene3D" id="3.40.50.670">
    <property type="match status" value="1"/>
</dbReference>
<proteinExistence type="predicted"/>
<dbReference type="GO" id="GO:0003918">
    <property type="term" value="F:DNA topoisomerase type II (double strand cut, ATP-hydrolyzing) activity"/>
    <property type="evidence" value="ECO:0007669"/>
    <property type="project" value="InterPro"/>
</dbReference>
<dbReference type="GO" id="GO:0006265">
    <property type="term" value="P:DNA topological change"/>
    <property type="evidence" value="ECO:0007669"/>
    <property type="project" value="InterPro"/>
</dbReference>
<dbReference type="GO" id="GO:0005524">
    <property type="term" value="F:ATP binding"/>
    <property type="evidence" value="ECO:0007669"/>
    <property type="project" value="InterPro"/>
</dbReference>
<dbReference type="EMBL" id="BK032687">
    <property type="protein sequence ID" value="DAF55133.1"/>
    <property type="molecule type" value="Genomic_DNA"/>
</dbReference>
<dbReference type="InterPro" id="IPR013759">
    <property type="entry name" value="Topo_IIA_B_C"/>
</dbReference>
<dbReference type="GO" id="GO:0003677">
    <property type="term" value="F:DNA binding"/>
    <property type="evidence" value="ECO:0007669"/>
    <property type="project" value="InterPro"/>
</dbReference>
<dbReference type="InterPro" id="IPR013760">
    <property type="entry name" value="Topo_IIA-like_dom_sf"/>
</dbReference>
<reference evidence="1" key="1">
    <citation type="journal article" date="2021" name="Proc. Natl. Acad. Sci. U.S.A.">
        <title>A Catalog of Tens of Thousands of Viruses from Human Metagenomes Reveals Hidden Associations with Chronic Diseases.</title>
        <authorList>
            <person name="Tisza M.J."/>
            <person name="Buck C.B."/>
        </authorList>
    </citation>
    <scope>NUCLEOTIDE SEQUENCE</scope>
    <source>
        <strain evidence="1">CtZHD14</strain>
    </source>
</reference>